<evidence type="ECO:0000256" key="3">
    <source>
        <dbReference type="ARBA" id="ARBA00022630"/>
    </source>
</evidence>
<dbReference type="FunFam" id="1.20.140.10:FF:000004">
    <property type="entry name" value="Acyl-CoA dehydrogenase FadE25"/>
    <property type="match status" value="1"/>
</dbReference>
<dbReference type="AlphaFoldDB" id="F6EWB9"/>
<dbReference type="SUPFAM" id="SSF56645">
    <property type="entry name" value="Acyl-CoA dehydrogenase NM domain-like"/>
    <property type="match status" value="1"/>
</dbReference>
<comment type="catalytic activity">
    <reaction evidence="5">
        <text>3-sulfinopropanoyl-CoA + H2O = propanoyl-CoA + sulfite + H(+)</text>
        <dbReference type="Rhea" id="RHEA:41624"/>
        <dbReference type="ChEBI" id="CHEBI:15377"/>
        <dbReference type="ChEBI" id="CHEBI:15378"/>
        <dbReference type="ChEBI" id="CHEBI:17359"/>
        <dbReference type="ChEBI" id="CHEBI:57392"/>
        <dbReference type="ChEBI" id="CHEBI:78349"/>
        <dbReference type="EC" id="3.13.1.4"/>
    </reaction>
    <physiologicalReaction direction="left-to-right" evidence="5">
        <dbReference type="Rhea" id="RHEA:41625"/>
    </physiologicalReaction>
</comment>
<evidence type="ECO:0000256" key="9">
    <source>
        <dbReference type="RuleBase" id="RU362125"/>
    </source>
</evidence>
<comment type="cofactor">
    <cofactor evidence="1 9">
        <name>FAD</name>
        <dbReference type="ChEBI" id="CHEBI:57692"/>
    </cofactor>
</comment>
<evidence type="ECO:0000256" key="6">
    <source>
        <dbReference type="ARBA" id="ARBA00066461"/>
    </source>
</evidence>
<dbReference type="Pfam" id="PF00441">
    <property type="entry name" value="Acyl-CoA_dh_1"/>
    <property type="match status" value="1"/>
</dbReference>
<evidence type="ECO:0000313" key="14">
    <source>
        <dbReference type="Proteomes" id="UP000007150"/>
    </source>
</evidence>
<evidence type="ECO:0000256" key="8">
    <source>
        <dbReference type="ARBA" id="ARBA00075603"/>
    </source>
</evidence>
<dbReference type="KEGG" id="sch:Sphch_2145"/>
<evidence type="ECO:0000313" key="13">
    <source>
        <dbReference type="EMBL" id="AEG49813.1"/>
    </source>
</evidence>
<evidence type="ECO:0000256" key="7">
    <source>
        <dbReference type="ARBA" id="ARBA00068311"/>
    </source>
</evidence>
<dbReference type="SUPFAM" id="SSF47203">
    <property type="entry name" value="Acyl-CoA dehydrogenase C-terminal domain-like"/>
    <property type="match status" value="1"/>
</dbReference>
<dbReference type="RefSeq" id="WP_013848057.1">
    <property type="nucleotide sequence ID" value="NC_015593.1"/>
</dbReference>
<dbReference type="InterPro" id="IPR036250">
    <property type="entry name" value="AcylCo_DH-like_C"/>
</dbReference>
<comment type="similarity">
    <text evidence="2 9">Belongs to the acyl-CoA dehydrogenase family.</text>
</comment>
<organism evidence="13 14">
    <name type="scientific">Sphingobium chlorophenolicum L-1</name>
    <dbReference type="NCBI Taxonomy" id="690566"/>
    <lineage>
        <taxon>Bacteria</taxon>
        <taxon>Pseudomonadati</taxon>
        <taxon>Pseudomonadota</taxon>
        <taxon>Alphaproteobacteria</taxon>
        <taxon>Sphingomonadales</taxon>
        <taxon>Sphingomonadaceae</taxon>
        <taxon>Sphingobium</taxon>
    </lineage>
</organism>
<dbReference type="InterPro" id="IPR046373">
    <property type="entry name" value="Acyl-CoA_Oxase/DH_mid-dom_sf"/>
</dbReference>
<dbReference type="Proteomes" id="UP000007150">
    <property type="component" value="Chromosome 1"/>
</dbReference>
<evidence type="ECO:0000256" key="1">
    <source>
        <dbReference type="ARBA" id="ARBA00001974"/>
    </source>
</evidence>
<dbReference type="Gene3D" id="2.40.110.10">
    <property type="entry name" value="Butyryl-CoA Dehydrogenase, subunit A, domain 2"/>
    <property type="match status" value="1"/>
</dbReference>
<dbReference type="Pfam" id="PF02770">
    <property type="entry name" value="Acyl-CoA_dh_M"/>
    <property type="match status" value="1"/>
</dbReference>
<dbReference type="InterPro" id="IPR013786">
    <property type="entry name" value="AcylCoA_DH/ox_N"/>
</dbReference>
<keyword evidence="3 9" id="KW-0285">Flavoprotein</keyword>
<feature type="domain" description="Acyl-CoA dehydrogenase/oxidase N-terminal" evidence="12">
    <location>
        <begin position="27"/>
        <end position="144"/>
    </location>
</feature>
<dbReference type="GO" id="GO:0003995">
    <property type="term" value="F:acyl-CoA dehydrogenase activity"/>
    <property type="evidence" value="ECO:0007669"/>
    <property type="project" value="TreeGrafter"/>
</dbReference>
<keyword evidence="9 13" id="KW-0560">Oxidoreductase</keyword>
<name>F6EWB9_SPHCR</name>
<protein>
    <recommendedName>
        <fullName evidence="7">3-sulfinopropanoyl-CoA desulfinase</fullName>
        <ecNumber evidence="6">3.13.1.4</ecNumber>
    </recommendedName>
    <alternativeName>
        <fullName evidence="8">3-sulfinopropionyl coenzyme A desulfinase</fullName>
    </alternativeName>
</protein>
<evidence type="ECO:0000259" key="12">
    <source>
        <dbReference type="Pfam" id="PF02771"/>
    </source>
</evidence>
<evidence type="ECO:0000256" key="4">
    <source>
        <dbReference type="ARBA" id="ARBA00022827"/>
    </source>
</evidence>
<evidence type="ECO:0000256" key="2">
    <source>
        <dbReference type="ARBA" id="ARBA00009347"/>
    </source>
</evidence>
<keyword evidence="14" id="KW-1185">Reference proteome</keyword>
<evidence type="ECO:0000259" key="11">
    <source>
        <dbReference type="Pfam" id="PF02770"/>
    </source>
</evidence>
<feature type="domain" description="Acyl-CoA dehydrogenase/oxidase C-terminal" evidence="10">
    <location>
        <begin position="253"/>
        <end position="408"/>
    </location>
</feature>
<dbReference type="InterPro" id="IPR006091">
    <property type="entry name" value="Acyl-CoA_Oxase/DH_mid-dom"/>
</dbReference>
<dbReference type="Gene3D" id="1.20.140.10">
    <property type="entry name" value="Butyryl-CoA Dehydrogenase, subunit A, domain 3"/>
    <property type="match status" value="1"/>
</dbReference>
<dbReference type="HOGENOM" id="CLU_018204_0_2_5"/>
<feature type="domain" description="Acyl-CoA oxidase/dehydrogenase middle" evidence="11">
    <location>
        <begin position="148"/>
        <end position="237"/>
    </location>
</feature>
<gene>
    <name evidence="13" type="ORF">Sphch_2145</name>
</gene>
<reference evidence="13 14" key="1">
    <citation type="submission" date="2011-05" db="EMBL/GenBank/DDBJ databases">
        <title>Complete sequence of chromosome 1 of Sphingobium chlorophenolicum L-1.</title>
        <authorList>
            <consortium name="US DOE Joint Genome Institute"/>
            <person name="Lucas S."/>
            <person name="Han J."/>
            <person name="Lapidus A."/>
            <person name="Cheng J.-F."/>
            <person name="Goodwin L."/>
            <person name="Pitluck S."/>
            <person name="Peters L."/>
            <person name="Daligault H."/>
            <person name="Han C."/>
            <person name="Tapia R."/>
            <person name="Land M."/>
            <person name="Hauser L."/>
            <person name="Kyrpides N."/>
            <person name="Ivanova N."/>
            <person name="Pagani I."/>
            <person name="Turner P."/>
            <person name="Copley S."/>
            <person name="Woyke T."/>
        </authorList>
    </citation>
    <scope>NUCLEOTIDE SEQUENCE [LARGE SCALE GENOMIC DNA]</scope>
    <source>
        <strain evidence="13 14">L-1</strain>
    </source>
</reference>
<dbReference type="PANTHER" id="PTHR43884:SF12">
    <property type="entry name" value="ISOVALERYL-COA DEHYDROGENASE, MITOCHONDRIAL-RELATED"/>
    <property type="match status" value="1"/>
</dbReference>
<dbReference type="Gene3D" id="1.10.540.10">
    <property type="entry name" value="Acyl-CoA dehydrogenase/oxidase, N-terminal domain"/>
    <property type="match status" value="1"/>
</dbReference>
<keyword evidence="4 9" id="KW-0274">FAD</keyword>
<sequence length="415" mass="44949">MTTAEITTRTNRLRRADSLFNEALLPDESRRIRREVRDFAEAVLKPEAFRLNTTPESREGFPRAMFEAMAAAGLYEIPFPADVGGRGLEFPTLATMIVLEELGYFSAGIASALFDAQALLVGQTLANAPKALRQRYLPRIVRGEIVGSFATSEPQASTDLSADALRTVATRTQGGWRINGKKRWISNAIAADFILTLCRTGEGEQTFILVETHQNGIEVGAPDLKMGNHPQLTSDVTYTGAFAAEDNVVGRVGGGLKAALSALMLGRIGIGAVGVGLAQAAFDEASAHMEERHAFGQPLGRFQHWQFTFADHAILLETARSLYLKAAQLHDIGIAADAEAAMAKVAGSRLAVDVARDAIQVCGAYGFARYIQGAGSERILEAIYRDAKIGEIYEGANEIQKWILARRIFGRHITG</sequence>
<dbReference type="InterPro" id="IPR037069">
    <property type="entry name" value="AcylCoA_DH/ox_N_sf"/>
</dbReference>
<dbReference type="PANTHER" id="PTHR43884">
    <property type="entry name" value="ACYL-COA DEHYDROGENASE"/>
    <property type="match status" value="1"/>
</dbReference>
<evidence type="ECO:0000259" key="10">
    <source>
        <dbReference type="Pfam" id="PF00441"/>
    </source>
</evidence>
<dbReference type="Pfam" id="PF02771">
    <property type="entry name" value="Acyl-CoA_dh_N"/>
    <property type="match status" value="1"/>
</dbReference>
<dbReference type="InterPro" id="IPR009075">
    <property type="entry name" value="AcylCo_DH/oxidase_C"/>
</dbReference>
<accession>F6EWB9</accession>
<dbReference type="InterPro" id="IPR009100">
    <property type="entry name" value="AcylCoA_DH/oxidase_NM_dom_sf"/>
</dbReference>
<dbReference type="STRING" id="690566.Sphch_2145"/>
<dbReference type="GO" id="GO:0050660">
    <property type="term" value="F:flavin adenine dinucleotide binding"/>
    <property type="evidence" value="ECO:0007669"/>
    <property type="project" value="InterPro"/>
</dbReference>
<dbReference type="EC" id="3.13.1.4" evidence="6"/>
<dbReference type="EMBL" id="CP002798">
    <property type="protein sequence ID" value="AEG49813.1"/>
    <property type="molecule type" value="Genomic_DNA"/>
</dbReference>
<proteinExistence type="inferred from homology"/>
<evidence type="ECO:0000256" key="5">
    <source>
        <dbReference type="ARBA" id="ARBA00052938"/>
    </source>
</evidence>